<evidence type="ECO:0000313" key="1">
    <source>
        <dbReference type="EMBL" id="PIA40008.1"/>
    </source>
</evidence>
<dbReference type="AlphaFoldDB" id="A0A2G5D925"/>
<dbReference type="Proteomes" id="UP000230069">
    <property type="component" value="Unassembled WGS sequence"/>
</dbReference>
<reference evidence="1 2" key="1">
    <citation type="submission" date="2017-09" db="EMBL/GenBank/DDBJ databases">
        <title>WGS assembly of Aquilegia coerulea Goldsmith.</title>
        <authorList>
            <person name="Hodges S."/>
            <person name="Kramer E."/>
            <person name="Nordborg M."/>
            <person name="Tomkins J."/>
            <person name="Borevitz J."/>
            <person name="Derieg N."/>
            <person name="Yan J."/>
            <person name="Mihaltcheva S."/>
            <person name="Hayes R.D."/>
            <person name="Rokhsar D."/>
        </authorList>
    </citation>
    <scope>NUCLEOTIDE SEQUENCE [LARGE SCALE GENOMIC DNA]</scope>
    <source>
        <strain evidence="2">cv. Goldsmith</strain>
    </source>
</reference>
<organism evidence="1 2">
    <name type="scientific">Aquilegia coerulea</name>
    <name type="common">Rocky mountain columbine</name>
    <dbReference type="NCBI Taxonomy" id="218851"/>
    <lineage>
        <taxon>Eukaryota</taxon>
        <taxon>Viridiplantae</taxon>
        <taxon>Streptophyta</taxon>
        <taxon>Embryophyta</taxon>
        <taxon>Tracheophyta</taxon>
        <taxon>Spermatophyta</taxon>
        <taxon>Magnoliopsida</taxon>
        <taxon>Ranunculales</taxon>
        <taxon>Ranunculaceae</taxon>
        <taxon>Thalictroideae</taxon>
        <taxon>Aquilegia</taxon>
    </lineage>
</organism>
<dbReference type="OrthoDB" id="535599at2759"/>
<dbReference type="STRING" id="218851.A0A2G5D925"/>
<dbReference type="PANTHER" id="PTHR35114">
    <property type="entry name" value="CYTOCHROME OXIDASE COMPLEX ASSEMBLY PROTEIN"/>
    <property type="match status" value="1"/>
</dbReference>
<dbReference type="PANTHER" id="PTHR35114:SF1">
    <property type="entry name" value="CYTOCHROME OXIDASE COMPLEX ASSEMBLY PROTEIN"/>
    <property type="match status" value="1"/>
</dbReference>
<gene>
    <name evidence="1" type="ORF">AQUCO_02500019v1</name>
</gene>
<evidence type="ECO:0008006" key="3">
    <source>
        <dbReference type="Google" id="ProtNLM"/>
    </source>
</evidence>
<name>A0A2G5D925_AQUCA</name>
<keyword evidence="2" id="KW-1185">Reference proteome</keyword>
<sequence length="231" mass="25781">MTVAVIAYCSLEERKRKRNHYFPLCERSNHTNKEKRFTMLGRRLIPTNLLKTSQTNQFSSVSEPVEKEKSKSFGRKIVQLVLLSLTGGVALSALDDLSIYQGCSRKAMEKATQNKAIVDALGEPVEKGPWYNASLAVAHKRRSVSCTFPVIGPQGTGVFQLKAVRNGDDAWIPFLRPRDWDILIMDAKIHVPANEESNQTFRINLLDNAAPSACMDCTRSISQESGNPVSR</sequence>
<protein>
    <recommendedName>
        <fullName evidence="3">Cytochrome oxidase complex assembly protein</fullName>
    </recommendedName>
</protein>
<proteinExistence type="predicted"/>
<dbReference type="FunCoup" id="A0A2G5D925">
    <property type="interactions" value="707"/>
</dbReference>
<evidence type="ECO:0000313" key="2">
    <source>
        <dbReference type="Proteomes" id="UP000230069"/>
    </source>
</evidence>
<dbReference type="InParanoid" id="A0A2G5D925"/>
<dbReference type="EMBL" id="KZ305042">
    <property type="protein sequence ID" value="PIA40008.1"/>
    <property type="molecule type" value="Genomic_DNA"/>
</dbReference>
<accession>A0A2G5D925</accession>